<dbReference type="RefSeq" id="XP_002481592.1">
    <property type="nucleotide sequence ID" value="XM_002481547.1"/>
</dbReference>
<dbReference type="GeneID" id="8109176"/>
<evidence type="ECO:0000313" key="1">
    <source>
        <dbReference type="EMBL" id="EED17600.1"/>
    </source>
</evidence>
<dbReference type="Pfam" id="PF07426">
    <property type="entry name" value="Dynactin_p22"/>
    <property type="match status" value="1"/>
</dbReference>
<keyword evidence="2" id="KW-1185">Reference proteome</keyword>
<dbReference type="VEuPathDB" id="FungiDB:TSTA_114140"/>
<name>B8MD75_TALSN</name>
<dbReference type="PANTHER" id="PTHR28360:SF1">
    <property type="entry name" value="DYNACTIN SUBUNIT 3"/>
    <property type="match status" value="1"/>
</dbReference>
<dbReference type="eggNOG" id="ENOG502S5XV">
    <property type="taxonomic scope" value="Eukaryota"/>
</dbReference>
<dbReference type="Proteomes" id="UP000001745">
    <property type="component" value="Unassembled WGS sequence"/>
</dbReference>
<dbReference type="GO" id="GO:0061640">
    <property type="term" value="P:cytoskeleton-dependent cytokinesis"/>
    <property type="evidence" value="ECO:0007669"/>
    <property type="project" value="InterPro"/>
</dbReference>
<organism evidence="1 2">
    <name type="scientific">Talaromyces stipitatus (strain ATCC 10500 / CBS 375.48 / QM 6759 / NRRL 1006)</name>
    <name type="common">Penicillium stipitatum</name>
    <dbReference type="NCBI Taxonomy" id="441959"/>
    <lineage>
        <taxon>Eukaryota</taxon>
        <taxon>Fungi</taxon>
        <taxon>Dikarya</taxon>
        <taxon>Ascomycota</taxon>
        <taxon>Pezizomycotina</taxon>
        <taxon>Eurotiomycetes</taxon>
        <taxon>Eurotiomycetidae</taxon>
        <taxon>Eurotiales</taxon>
        <taxon>Trichocomaceae</taxon>
        <taxon>Talaromyces</taxon>
        <taxon>Talaromyces sect. Talaromyces</taxon>
    </lineage>
</organism>
<dbReference type="OMA" id="WYEVGLV"/>
<sequence>MSLETEAVASATIELLEGRLRRLEYLLTGDTQWTGKSSTAPKPDTLEDTVARRLTSLERTLNSLSKSNPAVRDVLQLYSRFPDLFPGASTHEDTIPADLSTQNLASIVLSYATAFPETASRLSSLKDLPIPDAQASTALIELQPRLQKLLSIQEQQAIEISELRKRSARLLQRWYELGVLRNSECWAEWESRLEDIEREVKRREVIHDRREREI</sequence>
<gene>
    <name evidence="1" type="ORF">TSTA_114140</name>
</gene>
<dbReference type="InterPro" id="IPR009991">
    <property type="entry name" value="DCTN3"/>
</dbReference>
<dbReference type="OrthoDB" id="5403729at2759"/>
<accession>B8MD75</accession>
<dbReference type="GO" id="GO:0005869">
    <property type="term" value="C:dynactin complex"/>
    <property type="evidence" value="ECO:0007669"/>
    <property type="project" value="InterPro"/>
</dbReference>
<dbReference type="PANTHER" id="PTHR28360">
    <property type="entry name" value="DYNACTIN SUBUNIT 3"/>
    <property type="match status" value="1"/>
</dbReference>
<proteinExistence type="predicted"/>
<protein>
    <submittedName>
        <fullName evidence="1">Nuclear distribution protein RO10, putative</fullName>
    </submittedName>
</protein>
<dbReference type="EMBL" id="EQ962655">
    <property type="protein sequence ID" value="EED17600.1"/>
    <property type="molecule type" value="Genomic_DNA"/>
</dbReference>
<reference evidence="2" key="1">
    <citation type="journal article" date="2015" name="Genome Announc.">
        <title>Genome sequence of the AIDS-associated pathogen Penicillium marneffei (ATCC18224) and its near taxonomic relative Talaromyces stipitatus (ATCC10500).</title>
        <authorList>
            <person name="Nierman W.C."/>
            <person name="Fedorova-Abrams N.D."/>
            <person name="Andrianopoulos A."/>
        </authorList>
    </citation>
    <scope>NUCLEOTIDE SEQUENCE [LARGE SCALE GENOMIC DNA]</scope>
    <source>
        <strain evidence="2">ATCC 10500 / CBS 375.48 / QM 6759 / NRRL 1006</strain>
    </source>
</reference>
<evidence type="ECO:0000313" key="2">
    <source>
        <dbReference type="Proteomes" id="UP000001745"/>
    </source>
</evidence>
<dbReference type="AlphaFoldDB" id="B8MD75"/>
<dbReference type="PhylomeDB" id="B8MD75"/>
<dbReference type="InParanoid" id="B8MD75"/>
<dbReference type="HOGENOM" id="CLU_091042_1_0_1"/>